<dbReference type="HOGENOM" id="CLU_2862687_0_0_5"/>
<dbReference type="EMBL" id="CP001349">
    <property type="protein sequence ID" value="ACL61800.1"/>
    <property type="molecule type" value="Genomic_DNA"/>
</dbReference>
<protein>
    <submittedName>
        <fullName evidence="2">Uncharacterized protein</fullName>
    </submittedName>
</protein>
<sequence length="64" mass="6667">MMAQGPVAGSGAWRRDGRHQDAKDCTRETAQDIITALAHSPQECLLMGPLMVAGPAAARTGPPP</sequence>
<organism evidence="2 3">
    <name type="scientific">Methylobacterium nodulans (strain LMG 21967 / CNCM I-2342 / ORS 2060)</name>
    <dbReference type="NCBI Taxonomy" id="460265"/>
    <lineage>
        <taxon>Bacteria</taxon>
        <taxon>Pseudomonadati</taxon>
        <taxon>Pseudomonadota</taxon>
        <taxon>Alphaproteobacteria</taxon>
        <taxon>Hyphomicrobiales</taxon>
        <taxon>Methylobacteriaceae</taxon>
        <taxon>Methylobacterium</taxon>
    </lineage>
</organism>
<dbReference type="KEGG" id="mno:Mnod_7060"/>
<gene>
    <name evidence="2" type="ordered locus">Mnod_7060</name>
</gene>
<dbReference type="AlphaFoldDB" id="B8IJ05"/>
<name>B8IJ05_METNO</name>
<accession>B8IJ05</accession>
<reference evidence="2 3" key="1">
    <citation type="submission" date="2009-01" db="EMBL/GenBank/DDBJ databases">
        <title>Complete sequence of chromosome of Methylobacterium nodulans ORS 2060.</title>
        <authorList>
            <consortium name="US DOE Joint Genome Institute"/>
            <person name="Lucas S."/>
            <person name="Copeland A."/>
            <person name="Lapidus A."/>
            <person name="Glavina del Rio T."/>
            <person name="Dalin E."/>
            <person name="Tice H."/>
            <person name="Bruce D."/>
            <person name="Goodwin L."/>
            <person name="Pitluck S."/>
            <person name="Sims D."/>
            <person name="Brettin T."/>
            <person name="Detter J.C."/>
            <person name="Han C."/>
            <person name="Larimer F."/>
            <person name="Land M."/>
            <person name="Hauser L."/>
            <person name="Kyrpides N."/>
            <person name="Ivanova N."/>
            <person name="Marx C.J."/>
            <person name="Richardson P."/>
        </authorList>
    </citation>
    <scope>NUCLEOTIDE SEQUENCE [LARGE SCALE GENOMIC DNA]</scope>
    <source>
        <strain evidence="3">LMG 21967 / CNCM I-2342 / ORS 2060</strain>
    </source>
</reference>
<proteinExistence type="predicted"/>
<feature type="compositionally biased region" description="Basic and acidic residues" evidence="1">
    <location>
        <begin position="13"/>
        <end position="26"/>
    </location>
</feature>
<dbReference type="Proteomes" id="UP000008207">
    <property type="component" value="Chromosome"/>
</dbReference>
<keyword evidence="3" id="KW-1185">Reference proteome</keyword>
<evidence type="ECO:0000313" key="2">
    <source>
        <dbReference type="EMBL" id="ACL61800.1"/>
    </source>
</evidence>
<evidence type="ECO:0000313" key="3">
    <source>
        <dbReference type="Proteomes" id="UP000008207"/>
    </source>
</evidence>
<evidence type="ECO:0000256" key="1">
    <source>
        <dbReference type="SAM" id="MobiDB-lite"/>
    </source>
</evidence>
<feature type="region of interest" description="Disordered" evidence="1">
    <location>
        <begin position="1"/>
        <end position="26"/>
    </location>
</feature>
<dbReference type="STRING" id="460265.Mnod_7060"/>